<dbReference type="GO" id="GO:0005524">
    <property type="term" value="F:ATP binding"/>
    <property type="evidence" value="ECO:0007669"/>
    <property type="project" value="UniProtKB-KW"/>
</dbReference>
<dbReference type="EC" id="3.6.3.-" evidence="5"/>
<reference evidence="5" key="1">
    <citation type="submission" date="2019-08" db="EMBL/GenBank/DDBJ databases">
        <authorList>
            <person name="Kucharzyk K."/>
            <person name="Murdoch R.W."/>
            <person name="Higgins S."/>
            <person name="Loffler F."/>
        </authorList>
    </citation>
    <scope>NUCLEOTIDE SEQUENCE</scope>
</reference>
<protein>
    <submittedName>
        <fullName evidence="5">Lipopolysaccharide export system ATP-binding protein LptB</fullName>
        <ecNumber evidence="5">3.6.3.-</ecNumber>
    </submittedName>
</protein>
<gene>
    <name evidence="5" type="primary">lptB_40</name>
    <name evidence="5" type="ORF">SDC9_61426</name>
</gene>
<sequence>MSLMQTLKVENLSIAFGGLKAVDDLSFHINQGEIYGLIGPNGAGKTTVFNCITQFYKPNSGKVIFKTIEDKDVNLVEKSTHDIIRLGLVRTFQNVEVIQDLSLLENLLIGAHIDYKSGLFSNSLRTRKSKKEEEKNIEKAEKILEFLGIESKKNELAGGQPYGILKKIELGRTLMSNPKLIILDEPAAGLNDTETLELAKLIRNIRDEYKCNILLVEHDMRLVMDICDRICAISFGKKLAEGTPKEIQCNKDVQEAYLGKEE</sequence>
<dbReference type="InterPro" id="IPR027417">
    <property type="entry name" value="P-loop_NTPase"/>
</dbReference>
<keyword evidence="5" id="KW-0378">Hydrolase</keyword>
<dbReference type="Gene3D" id="3.40.50.300">
    <property type="entry name" value="P-loop containing nucleotide triphosphate hydrolases"/>
    <property type="match status" value="1"/>
</dbReference>
<dbReference type="Pfam" id="PF12399">
    <property type="entry name" value="BCA_ABC_TP_C"/>
    <property type="match status" value="1"/>
</dbReference>
<dbReference type="CDD" id="cd03219">
    <property type="entry name" value="ABC_Mj1267_LivG_branched"/>
    <property type="match status" value="1"/>
</dbReference>
<evidence type="ECO:0000313" key="5">
    <source>
        <dbReference type="EMBL" id="MPM15060.1"/>
    </source>
</evidence>
<dbReference type="PANTHER" id="PTHR45772">
    <property type="entry name" value="CONSERVED COMPONENT OF ABC TRANSPORTER FOR NATURAL AMINO ACIDS-RELATED"/>
    <property type="match status" value="1"/>
</dbReference>
<dbReference type="SMART" id="SM00382">
    <property type="entry name" value="AAA"/>
    <property type="match status" value="1"/>
</dbReference>
<evidence type="ECO:0000256" key="2">
    <source>
        <dbReference type="ARBA" id="ARBA00022741"/>
    </source>
</evidence>
<dbReference type="PROSITE" id="PS50893">
    <property type="entry name" value="ABC_TRANSPORTER_2"/>
    <property type="match status" value="1"/>
</dbReference>
<comment type="caution">
    <text evidence="5">The sequence shown here is derived from an EMBL/GenBank/DDBJ whole genome shotgun (WGS) entry which is preliminary data.</text>
</comment>
<dbReference type="InterPro" id="IPR051120">
    <property type="entry name" value="ABC_AA/LPS_Transport"/>
</dbReference>
<dbReference type="SUPFAM" id="SSF52540">
    <property type="entry name" value="P-loop containing nucleoside triphosphate hydrolases"/>
    <property type="match status" value="1"/>
</dbReference>
<dbReference type="GO" id="GO:0016887">
    <property type="term" value="F:ATP hydrolysis activity"/>
    <property type="evidence" value="ECO:0007669"/>
    <property type="project" value="InterPro"/>
</dbReference>
<dbReference type="FunFam" id="3.40.50.300:FF:000421">
    <property type="entry name" value="Branched-chain amino acid ABC transporter ATP-binding protein"/>
    <property type="match status" value="1"/>
</dbReference>
<name>A0A644XFP5_9ZZZZ</name>
<dbReference type="InterPro" id="IPR003439">
    <property type="entry name" value="ABC_transporter-like_ATP-bd"/>
</dbReference>
<organism evidence="5">
    <name type="scientific">bioreactor metagenome</name>
    <dbReference type="NCBI Taxonomy" id="1076179"/>
    <lineage>
        <taxon>unclassified sequences</taxon>
        <taxon>metagenomes</taxon>
        <taxon>ecological metagenomes</taxon>
    </lineage>
</organism>
<evidence type="ECO:0000256" key="1">
    <source>
        <dbReference type="ARBA" id="ARBA00022448"/>
    </source>
</evidence>
<evidence type="ECO:0000256" key="3">
    <source>
        <dbReference type="ARBA" id="ARBA00022840"/>
    </source>
</evidence>
<dbReference type="Pfam" id="PF00005">
    <property type="entry name" value="ABC_tran"/>
    <property type="match status" value="1"/>
</dbReference>
<dbReference type="EMBL" id="VSSQ01002379">
    <property type="protein sequence ID" value="MPM15060.1"/>
    <property type="molecule type" value="Genomic_DNA"/>
</dbReference>
<accession>A0A644XFP5</accession>
<keyword evidence="3 5" id="KW-0067">ATP-binding</keyword>
<dbReference type="GO" id="GO:0005886">
    <property type="term" value="C:plasma membrane"/>
    <property type="evidence" value="ECO:0007669"/>
    <property type="project" value="TreeGrafter"/>
</dbReference>
<feature type="domain" description="ABC transporter" evidence="4">
    <location>
        <begin position="7"/>
        <end position="260"/>
    </location>
</feature>
<keyword evidence="1" id="KW-0813">Transport</keyword>
<evidence type="ECO:0000259" key="4">
    <source>
        <dbReference type="PROSITE" id="PS50893"/>
    </source>
</evidence>
<dbReference type="InterPro" id="IPR003593">
    <property type="entry name" value="AAA+_ATPase"/>
</dbReference>
<dbReference type="InterPro" id="IPR032823">
    <property type="entry name" value="BCA_ABC_TP_C"/>
</dbReference>
<dbReference type="AlphaFoldDB" id="A0A644XFP5"/>
<proteinExistence type="predicted"/>
<keyword evidence="2" id="KW-0547">Nucleotide-binding</keyword>